<dbReference type="Gene3D" id="3.60.40.10">
    <property type="entry name" value="PPM-type phosphatase domain"/>
    <property type="match status" value="1"/>
</dbReference>
<evidence type="ECO:0000313" key="4">
    <source>
        <dbReference type="Proteomes" id="UP001500975"/>
    </source>
</evidence>
<evidence type="ECO:0000259" key="2">
    <source>
        <dbReference type="Pfam" id="PF13581"/>
    </source>
</evidence>
<dbReference type="PANTHER" id="PTHR35801">
    <property type="entry name" value="PHOSPHOSERINE PHOSPHATASE RSBX"/>
    <property type="match status" value="1"/>
</dbReference>
<sequence>MEVIPGWTHRAFNMEDASCVGEARRHVARLCGERAWPEVDAARAAIVATELATNLAKHAHEGRLLVAARDPLGDVEMLAVDSGPGIVDVPRAMRDGVSTTSTPGSGLGAIVRQSNFFDIQSAQPQGTVCVARVAPGARPGAMPGAPSGAAYAFGAVCVPVAGETACGDGWLLALDGERAAALLADGLGHGPEAAKAAQAAVQCFAKRPFGAARETLPPVHEALRTTRGAAVFALWIDPAQVAYAGAGNVIGRLVSGTFDKTMLTAHGTMGVQARRFEAQHMPLPPHATAIVHSDGVVSRWNAGGLAPLLQRDPALLAARIYADFSRGRDDVCILALRARDAE</sequence>
<keyword evidence="4" id="KW-1185">Reference proteome</keyword>
<evidence type="ECO:0000313" key="3">
    <source>
        <dbReference type="EMBL" id="GAA4335104.1"/>
    </source>
</evidence>
<gene>
    <name evidence="3" type="ORF">GCM10023165_11400</name>
</gene>
<dbReference type="Pfam" id="PF07228">
    <property type="entry name" value="SpoIIE"/>
    <property type="match status" value="1"/>
</dbReference>
<dbReference type="Pfam" id="PF13581">
    <property type="entry name" value="HATPase_c_2"/>
    <property type="match status" value="1"/>
</dbReference>
<dbReference type="SUPFAM" id="SSF81606">
    <property type="entry name" value="PP2C-like"/>
    <property type="match status" value="1"/>
</dbReference>
<dbReference type="Proteomes" id="UP001500975">
    <property type="component" value="Unassembled WGS sequence"/>
</dbReference>
<dbReference type="InterPro" id="IPR039248">
    <property type="entry name" value="Ptase_RsbX"/>
</dbReference>
<reference evidence="4" key="1">
    <citation type="journal article" date="2019" name="Int. J. Syst. Evol. Microbiol.">
        <title>The Global Catalogue of Microorganisms (GCM) 10K type strain sequencing project: providing services to taxonomists for standard genome sequencing and annotation.</title>
        <authorList>
            <consortium name="The Broad Institute Genomics Platform"/>
            <consortium name="The Broad Institute Genome Sequencing Center for Infectious Disease"/>
            <person name="Wu L."/>
            <person name="Ma J."/>
        </authorList>
    </citation>
    <scope>NUCLEOTIDE SEQUENCE [LARGE SCALE GENOMIC DNA]</scope>
    <source>
        <strain evidence="4">JCM 17804</strain>
    </source>
</reference>
<feature type="domain" description="PPM-type phosphatase" evidence="1">
    <location>
        <begin position="176"/>
        <end position="338"/>
    </location>
</feature>
<evidence type="ECO:0000259" key="1">
    <source>
        <dbReference type="Pfam" id="PF07228"/>
    </source>
</evidence>
<organism evidence="3 4">
    <name type="scientific">Variovorax defluvii</name>
    <dbReference type="NCBI Taxonomy" id="913761"/>
    <lineage>
        <taxon>Bacteria</taxon>
        <taxon>Pseudomonadati</taxon>
        <taxon>Pseudomonadota</taxon>
        <taxon>Betaproteobacteria</taxon>
        <taxon>Burkholderiales</taxon>
        <taxon>Comamonadaceae</taxon>
        <taxon>Variovorax</taxon>
    </lineage>
</organism>
<dbReference type="EMBL" id="BAABGJ010000009">
    <property type="protein sequence ID" value="GAA4335104.1"/>
    <property type="molecule type" value="Genomic_DNA"/>
</dbReference>
<protein>
    <submittedName>
        <fullName evidence="3">Anti-sigma regulatory factor</fullName>
    </submittedName>
</protein>
<dbReference type="InterPro" id="IPR036890">
    <property type="entry name" value="HATPase_C_sf"/>
</dbReference>
<dbReference type="PANTHER" id="PTHR35801:SF1">
    <property type="entry name" value="PHOSPHOSERINE PHOSPHATASE RSBX"/>
    <property type="match status" value="1"/>
</dbReference>
<dbReference type="InterPro" id="IPR036457">
    <property type="entry name" value="PPM-type-like_dom_sf"/>
</dbReference>
<dbReference type="InterPro" id="IPR001932">
    <property type="entry name" value="PPM-type_phosphatase-like_dom"/>
</dbReference>
<dbReference type="InterPro" id="IPR003594">
    <property type="entry name" value="HATPase_dom"/>
</dbReference>
<dbReference type="RefSeq" id="WP_345536472.1">
    <property type="nucleotide sequence ID" value="NZ_BAABGJ010000009.1"/>
</dbReference>
<feature type="domain" description="Histidine kinase/HSP90-like ATPase" evidence="2">
    <location>
        <begin position="20"/>
        <end position="128"/>
    </location>
</feature>
<accession>A0ABP8H728</accession>
<dbReference type="SUPFAM" id="SSF55874">
    <property type="entry name" value="ATPase domain of HSP90 chaperone/DNA topoisomerase II/histidine kinase"/>
    <property type="match status" value="1"/>
</dbReference>
<name>A0ABP8H728_9BURK</name>
<proteinExistence type="predicted"/>
<dbReference type="Gene3D" id="3.30.565.10">
    <property type="entry name" value="Histidine kinase-like ATPase, C-terminal domain"/>
    <property type="match status" value="1"/>
</dbReference>
<comment type="caution">
    <text evidence="3">The sequence shown here is derived from an EMBL/GenBank/DDBJ whole genome shotgun (WGS) entry which is preliminary data.</text>
</comment>